<dbReference type="EMBL" id="JAVDVX010000001">
    <property type="protein sequence ID" value="MDR7088103.1"/>
    <property type="molecule type" value="Genomic_DNA"/>
</dbReference>
<dbReference type="RefSeq" id="WP_310067303.1">
    <property type="nucleotide sequence ID" value="NZ_JAVDVX010000001.1"/>
</dbReference>
<dbReference type="CDD" id="cd16954">
    <property type="entry name" value="HATPase_PhoQ-like"/>
    <property type="match status" value="1"/>
</dbReference>
<keyword evidence="9" id="KW-0067">ATP-binding</keyword>
<dbReference type="InterPro" id="IPR005467">
    <property type="entry name" value="His_kinase_dom"/>
</dbReference>
<dbReference type="Gene3D" id="1.10.287.130">
    <property type="match status" value="1"/>
</dbReference>
<dbReference type="PRINTS" id="PR00344">
    <property type="entry name" value="BCTRLSENSOR"/>
</dbReference>
<protein>
    <recommendedName>
        <fullName evidence="3">histidine kinase</fullName>
        <ecNumber evidence="3">2.7.13.3</ecNumber>
    </recommendedName>
</protein>
<dbReference type="PROSITE" id="PS50885">
    <property type="entry name" value="HAMP"/>
    <property type="match status" value="1"/>
</dbReference>
<dbReference type="InterPro" id="IPR003594">
    <property type="entry name" value="HATPase_dom"/>
</dbReference>
<dbReference type="InterPro" id="IPR050428">
    <property type="entry name" value="TCS_sensor_his_kinase"/>
</dbReference>
<feature type="transmembrane region" description="Helical" evidence="13">
    <location>
        <begin position="185"/>
        <end position="204"/>
    </location>
</feature>
<dbReference type="InterPro" id="IPR036890">
    <property type="entry name" value="HATPase_C_sf"/>
</dbReference>
<evidence type="ECO:0000259" key="15">
    <source>
        <dbReference type="PROSITE" id="PS50885"/>
    </source>
</evidence>
<keyword evidence="11" id="KW-0902">Two-component regulatory system</keyword>
<keyword evidence="17" id="KW-1185">Reference proteome</keyword>
<name>A0ABU1USF1_9GAMM</name>
<dbReference type="InterPro" id="IPR004358">
    <property type="entry name" value="Sig_transdc_His_kin-like_C"/>
</dbReference>
<dbReference type="SMART" id="SM00387">
    <property type="entry name" value="HATPase_c"/>
    <property type="match status" value="1"/>
</dbReference>
<dbReference type="GO" id="GO:0004673">
    <property type="term" value="F:protein histidine kinase activity"/>
    <property type="evidence" value="ECO:0007669"/>
    <property type="project" value="UniProtKB-EC"/>
</dbReference>
<comment type="catalytic activity">
    <reaction evidence="1">
        <text>ATP + protein L-histidine = ADP + protein N-phospho-L-histidine.</text>
        <dbReference type="EC" id="2.7.13.3"/>
    </reaction>
</comment>
<dbReference type="EC" id="2.7.13.3" evidence="3"/>
<keyword evidence="7" id="KW-0547">Nucleotide-binding</keyword>
<feature type="domain" description="Histidine kinase" evidence="14">
    <location>
        <begin position="264"/>
        <end position="466"/>
    </location>
</feature>
<feature type="domain" description="HAMP" evidence="15">
    <location>
        <begin position="205"/>
        <end position="256"/>
    </location>
</feature>
<reference evidence="16 17" key="1">
    <citation type="submission" date="2023-07" db="EMBL/GenBank/DDBJ databases">
        <title>Sorghum-associated microbial communities from plants grown in Nebraska, USA.</title>
        <authorList>
            <person name="Schachtman D."/>
        </authorList>
    </citation>
    <scope>NUCLEOTIDE SEQUENCE [LARGE SCALE GENOMIC DNA]</scope>
    <source>
        <strain evidence="16 17">BE190</strain>
    </source>
</reference>
<keyword evidence="4" id="KW-0597">Phosphoprotein</keyword>
<proteinExistence type="predicted"/>
<dbReference type="Gene3D" id="3.30.565.10">
    <property type="entry name" value="Histidine kinase-like ATPase, C-terminal domain"/>
    <property type="match status" value="1"/>
</dbReference>
<evidence type="ECO:0000256" key="9">
    <source>
        <dbReference type="ARBA" id="ARBA00022840"/>
    </source>
</evidence>
<dbReference type="PANTHER" id="PTHR45436:SF4">
    <property type="entry name" value="SENSOR PROTEIN PHOQ"/>
    <property type="match status" value="1"/>
</dbReference>
<dbReference type="InterPro" id="IPR058619">
    <property type="entry name" value="PhoQ/CarS-like_HATPase"/>
</dbReference>
<dbReference type="Pfam" id="PF02518">
    <property type="entry name" value="HATPase_c"/>
    <property type="match status" value="1"/>
</dbReference>
<keyword evidence="10 13" id="KW-1133">Transmembrane helix</keyword>
<evidence type="ECO:0000256" key="2">
    <source>
        <dbReference type="ARBA" id="ARBA00004370"/>
    </source>
</evidence>
<keyword evidence="5 16" id="KW-0808">Transferase</keyword>
<evidence type="ECO:0000256" key="12">
    <source>
        <dbReference type="ARBA" id="ARBA00023136"/>
    </source>
</evidence>
<dbReference type="InterPro" id="IPR003660">
    <property type="entry name" value="HAMP_dom"/>
</dbReference>
<keyword evidence="8 16" id="KW-0418">Kinase</keyword>
<evidence type="ECO:0000256" key="5">
    <source>
        <dbReference type="ARBA" id="ARBA00022679"/>
    </source>
</evidence>
<gene>
    <name evidence="16" type="ORF">J2X05_000106</name>
</gene>
<dbReference type="Proteomes" id="UP001253595">
    <property type="component" value="Unassembled WGS sequence"/>
</dbReference>
<evidence type="ECO:0000256" key="4">
    <source>
        <dbReference type="ARBA" id="ARBA00022553"/>
    </source>
</evidence>
<keyword evidence="12 13" id="KW-0472">Membrane</keyword>
<evidence type="ECO:0000313" key="17">
    <source>
        <dbReference type="Proteomes" id="UP001253595"/>
    </source>
</evidence>
<dbReference type="InterPro" id="IPR036097">
    <property type="entry name" value="HisK_dim/P_sf"/>
</dbReference>
<evidence type="ECO:0000313" key="16">
    <source>
        <dbReference type="EMBL" id="MDR7088103.1"/>
    </source>
</evidence>
<dbReference type="PROSITE" id="PS50109">
    <property type="entry name" value="HIS_KIN"/>
    <property type="match status" value="1"/>
</dbReference>
<evidence type="ECO:0000259" key="14">
    <source>
        <dbReference type="PROSITE" id="PS50109"/>
    </source>
</evidence>
<evidence type="ECO:0000256" key="8">
    <source>
        <dbReference type="ARBA" id="ARBA00022777"/>
    </source>
</evidence>
<evidence type="ECO:0000256" key="1">
    <source>
        <dbReference type="ARBA" id="ARBA00000085"/>
    </source>
</evidence>
<evidence type="ECO:0000256" key="13">
    <source>
        <dbReference type="SAM" id="Phobius"/>
    </source>
</evidence>
<evidence type="ECO:0000256" key="6">
    <source>
        <dbReference type="ARBA" id="ARBA00022692"/>
    </source>
</evidence>
<comment type="subcellular location">
    <subcellularLocation>
        <location evidence="2">Membrane</location>
    </subcellularLocation>
</comment>
<dbReference type="SUPFAM" id="SSF55874">
    <property type="entry name" value="ATPase domain of HSP90 chaperone/DNA topoisomerase II/histidine kinase"/>
    <property type="match status" value="1"/>
</dbReference>
<accession>A0ABU1USF1</accession>
<dbReference type="PANTHER" id="PTHR45436">
    <property type="entry name" value="SENSOR HISTIDINE KINASE YKOH"/>
    <property type="match status" value="1"/>
</dbReference>
<sequence>MISSKPVIARFSSIASRLLLASALLLPLFLGLTGFFLDRAFENSLEVAERSRLRGHVNLLMSVAEPITKNEKIHSLRMPVTLSDADFEHPNSGLYSYIFDNQSKLVWRSNSAALSDPPDYKRIAKSNTPGKMLFSEKLLGGNLHFIARYTVKWEDARGTPTPFHFVVAHSADEYTAELKAYRNELWRWLGAAGIFLLIAQTLILRWGLRPLGKLAQALKAMQSGDTSNIAGEHPRELQKIVDNLNQVLEREQALRQRYRNSLADLAHSLKTPLAVLQSKLVEGVESDGELQQIASEQVARMNQVVTYQLQRAVSSQQKGTFRRTRLEPIAQRLFAALQKVYAHKHMEQELDLAPNSIVAGDEQDVMELFGNMLENAFKYGNKQVRVRSFVEDTQLRIDIEDDGPGVPDDQTERILERGQRLDTTIPGQGIGLAVAAEIVRSYEGNISIHRSELGGARFSVCLPILPISS</sequence>
<dbReference type="SUPFAM" id="SSF47384">
    <property type="entry name" value="Homodimeric domain of signal transducing histidine kinase"/>
    <property type="match status" value="1"/>
</dbReference>
<evidence type="ECO:0000256" key="11">
    <source>
        <dbReference type="ARBA" id="ARBA00023012"/>
    </source>
</evidence>
<evidence type="ECO:0000256" key="7">
    <source>
        <dbReference type="ARBA" id="ARBA00022741"/>
    </source>
</evidence>
<keyword evidence="6 13" id="KW-0812">Transmembrane</keyword>
<comment type="caution">
    <text evidence="16">The sequence shown here is derived from an EMBL/GenBank/DDBJ whole genome shotgun (WGS) entry which is preliminary data.</text>
</comment>
<evidence type="ECO:0000256" key="3">
    <source>
        <dbReference type="ARBA" id="ARBA00012438"/>
    </source>
</evidence>
<dbReference type="Pfam" id="PF00672">
    <property type="entry name" value="HAMP"/>
    <property type="match status" value="1"/>
</dbReference>
<organism evidence="16 17">
    <name type="scientific">Cellvibrio fibrivorans</name>
    <dbReference type="NCBI Taxonomy" id="126350"/>
    <lineage>
        <taxon>Bacteria</taxon>
        <taxon>Pseudomonadati</taxon>
        <taxon>Pseudomonadota</taxon>
        <taxon>Gammaproteobacteria</taxon>
        <taxon>Cellvibrionales</taxon>
        <taxon>Cellvibrionaceae</taxon>
        <taxon>Cellvibrio</taxon>
    </lineage>
</organism>
<evidence type="ECO:0000256" key="10">
    <source>
        <dbReference type="ARBA" id="ARBA00022989"/>
    </source>
</evidence>